<protein>
    <submittedName>
        <fullName evidence="1">Uncharacterized protein</fullName>
    </submittedName>
</protein>
<sequence>MGIFKKKQPKGKNEIENKVLKENIVNAALAQFFYFAVQGANLLRLTITEELFSAYVDGLFAARQQ</sequence>
<evidence type="ECO:0000313" key="2">
    <source>
        <dbReference type="Proteomes" id="UP000006238"/>
    </source>
</evidence>
<dbReference type="GeneID" id="98918272"/>
<comment type="caution">
    <text evidence="1">The sequence shown here is derived from an EMBL/GenBank/DDBJ whole genome shotgun (WGS) entry which is preliminary data.</text>
</comment>
<organism evidence="1 2">
    <name type="scientific">Eshraghiella crossota DSM 2876</name>
    <dbReference type="NCBI Taxonomy" id="511680"/>
    <lineage>
        <taxon>Bacteria</taxon>
        <taxon>Bacillati</taxon>
        <taxon>Bacillota</taxon>
        <taxon>Clostridia</taxon>
        <taxon>Lachnospirales</taxon>
        <taxon>Lachnospiraceae</taxon>
        <taxon>Eshraghiella</taxon>
    </lineage>
</organism>
<dbReference type="AlphaFoldDB" id="D4S086"/>
<accession>D4S086</accession>
<dbReference type="EMBL" id="ABWN01000030">
    <property type="protein sequence ID" value="EFF68234.1"/>
    <property type="molecule type" value="Genomic_DNA"/>
</dbReference>
<dbReference type="RefSeq" id="WP_005603126.1">
    <property type="nucleotide sequence ID" value="NZ_GG663524.1"/>
</dbReference>
<evidence type="ECO:0000313" key="1">
    <source>
        <dbReference type="EMBL" id="EFF68234.1"/>
    </source>
</evidence>
<name>D4S086_9FIRM</name>
<dbReference type="Proteomes" id="UP000006238">
    <property type="component" value="Unassembled WGS sequence"/>
</dbReference>
<gene>
    <name evidence="1" type="ORF">BUTYVIB_01502</name>
</gene>
<proteinExistence type="predicted"/>
<keyword evidence="2" id="KW-1185">Reference proteome</keyword>
<reference evidence="1 2" key="1">
    <citation type="submission" date="2010-02" db="EMBL/GenBank/DDBJ databases">
        <authorList>
            <person name="Weinstock G."/>
            <person name="Sodergren E."/>
            <person name="Clifton S."/>
            <person name="Fulton L."/>
            <person name="Fulton B."/>
            <person name="Courtney L."/>
            <person name="Fronick C."/>
            <person name="Harrison M."/>
            <person name="Strong C."/>
            <person name="Farmer C."/>
            <person name="Delahaunty K."/>
            <person name="Markovic C."/>
            <person name="Hall O."/>
            <person name="Minx P."/>
            <person name="Tomlinson C."/>
            <person name="Mitreva M."/>
            <person name="Nelson J."/>
            <person name="Hou S."/>
            <person name="Wollam A."/>
            <person name="Pepin K.H."/>
            <person name="Johnson M."/>
            <person name="Bhonagiri V."/>
            <person name="Zhang X."/>
            <person name="Suruliraj S."/>
            <person name="Warren W."/>
            <person name="Chinwalla A."/>
            <person name="Mardis E.R."/>
            <person name="Wilson R.K."/>
        </authorList>
    </citation>
    <scope>NUCLEOTIDE SEQUENCE [LARGE SCALE GENOMIC DNA]</scope>
    <source>
        <strain evidence="1 2">DSM 2876</strain>
    </source>
</reference>
<dbReference type="HOGENOM" id="CLU_2841465_0_0_9"/>